<evidence type="ECO:0008006" key="5">
    <source>
        <dbReference type="Google" id="ProtNLM"/>
    </source>
</evidence>
<dbReference type="InterPro" id="IPR028054">
    <property type="entry name" value="DUF4481"/>
</dbReference>
<keyword evidence="2" id="KW-0472">Membrane</keyword>
<sequence>MASNPEVCMEDLFSCSISFSSGPDHKDSIRWVKERYNGLVLSVLTCSSGSPSEMETCVKKLQTFGVQVSLEQCRTLIQSTVLQPDIKRYLFFNSRGFGLALAVIFYMCIWANIYSIVRMFAIGQQWWSIILVSLIAAAITTITILIIDHRQREINVNTDVRLAAANDSFLKHHVLIGVTNDMRSYRNTLKLWFVHFDPRRCLQTLSQRLADMKRERTPALRRCLDHLCIAMETAIDPGPGTDGSNGEAEGAARGHSEESPLLSVGRASQKKPLLCSEMVPLIQEGEPDVMAHQLLIIFSACYVRLLITGQLTEVSVVRHAEKINAPCLCQFIEASALEGEQCWSNPR</sequence>
<keyword evidence="2" id="KW-1133">Transmembrane helix</keyword>
<proteinExistence type="predicted"/>
<accession>A0AAV7R4W8</accession>
<dbReference type="Proteomes" id="UP001066276">
    <property type="component" value="Chromosome 6"/>
</dbReference>
<evidence type="ECO:0000313" key="4">
    <source>
        <dbReference type="Proteomes" id="UP001066276"/>
    </source>
</evidence>
<dbReference type="AlphaFoldDB" id="A0AAV7R4W8"/>
<evidence type="ECO:0000256" key="1">
    <source>
        <dbReference type="SAM" id="MobiDB-lite"/>
    </source>
</evidence>
<name>A0AAV7R4W8_PLEWA</name>
<protein>
    <recommendedName>
        <fullName evidence="5">Transmembrane protein 268</fullName>
    </recommendedName>
</protein>
<dbReference type="PANTHER" id="PTHR31193:SF1">
    <property type="entry name" value="TRANSMEMBRANE PROTEIN 268"/>
    <property type="match status" value="1"/>
</dbReference>
<feature type="transmembrane region" description="Helical" evidence="2">
    <location>
        <begin position="97"/>
        <end position="120"/>
    </location>
</feature>
<feature type="transmembrane region" description="Helical" evidence="2">
    <location>
        <begin position="126"/>
        <end position="147"/>
    </location>
</feature>
<comment type="caution">
    <text evidence="3">The sequence shown here is derived from an EMBL/GenBank/DDBJ whole genome shotgun (WGS) entry which is preliminary data.</text>
</comment>
<dbReference type="PANTHER" id="PTHR31193">
    <property type="entry name" value="TRANSMEMBRANE PROTEIN C9ORF91"/>
    <property type="match status" value="1"/>
</dbReference>
<keyword evidence="4" id="KW-1185">Reference proteome</keyword>
<evidence type="ECO:0000313" key="3">
    <source>
        <dbReference type="EMBL" id="KAJ1145788.1"/>
    </source>
</evidence>
<feature type="region of interest" description="Disordered" evidence="1">
    <location>
        <begin position="235"/>
        <end position="262"/>
    </location>
</feature>
<evidence type="ECO:0000256" key="2">
    <source>
        <dbReference type="SAM" id="Phobius"/>
    </source>
</evidence>
<keyword evidence="2" id="KW-0812">Transmembrane</keyword>
<dbReference type="EMBL" id="JANPWB010000010">
    <property type="protein sequence ID" value="KAJ1145788.1"/>
    <property type="molecule type" value="Genomic_DNA"/>
</dbReference>
<organism evidence="3 4">
    <name type="scientific">Pleurodeles waltl</name>
    <name type="common">Iberian ribbed newt</name>
    <dbReference type="NCBI Taxonomy" id="8319"/>
    <lineage>
        <taxon>Eukaryota</taxon>
        <taxon>Metazoa</taxon>
        <taxon>Chordata</taxon>
        <taxon>Craniata</taxon>
        <taxon>Vertebrata</taxon>
        <taxon>Euteleostomi</taxon>
        <taxon>Amphibia</taxon>
        <taxon>Batrachia</taxon>
        <taxon>Caudata</taxon>
        <taxon>Salamandroidea</taxon>
        <taxon>Salamandridae</taxon>
        <taxon>Pleurodelinae</taxon>
        <taxon>Pleurodeles</taxon>
    </lineage>
</organism>
<reference evidence="3" key="1">
    <citation type="journal article" date="2022" name="bioRxiv">
        <title>Sequencing and chromosome-scale assembly of the giantPleurodeles waltlgenome.</title>
        <authorList>
            <person name="Brown T."/>
            <person name="Elewa A."/>
            <person name="Iarovenko S."/>
            <person name="Subramanian E."/>
            <person name="Araus A.J."/>
            <person name="Petzold A."/>
            <person name="Susuki M."/>
            <person name="Suzuki K.-i.T."/>
            <person name="Hayashi T."/>
            <person name="Toyoda A."/>
            <person name="Oliveira C."/>
            <person name="Osipova E."/>
            <person name="Leigh N.D."/>
            <person name="Simon A."/>
            <person name="Yun M.H."/>
        </authorList>
    </citation>
    <scope>NUCLEOTIDE SEQUENCE</scope>
    <source>
        <strain evidence="3">20211129_DDA</strain>
        <tissue evidence="3">Liver</tissue>
    </source>
</reference>
<gene>
    <name evidence="3" type="ORF">NDU88_012072</name>
</gene>
<dbReference type="Pfam" id="PF14800">
    <property type="entry name" value="DUF4481"/>
    <property type="match status" value="1"/>
</dbReference>